<dbReference type="PIRSF" id="PIRSF005096">
    <property type="entry name" value="GALM"/>
    <property type="match status" value="1"/>
</dbReference>
<keyword evidence="9 11" id="KW-0413">Isomerase</keyword>
<evidence type="ECO:0000256" key="2">
    <source>
        <dbReference type="ARBA" id="ARBA00001913"/>
    </source>
</evidence>
<dbReference type="GO" id="GO:0016853">
    <property type="term" value="F:isomerase activity"/>
    <property type="evidence" value="ECO:0007669"/>
    <property type="project" value="UniProtKB-KW"/>
</dbReference>
<keyword evidence="10 11" id="KW-0119">Carbohydrate metabolism</keyword>
<evidence type="ECO:0000256" key="9">
    <source>
        <dbReference type="ARBA" id="ARBA00023235"/>
    </source>
</evidence>
<dbReference type="NCBIfam" id="NF008277">
    <property type="entry name" value="PRK11055.1"/>
    <property type="match status" value="1"/>
</dbReference>
<evidence type="ECO:0000256" key="10">
    <source>
        <dbReference type="ARBA" id="ARBA00023277"/>
    </source>
</evidence>
<comment type="subunit">
    <text evidence="5">Monomer.</text>
</comment>
<evidence type="ECO:0000256" key="6">
    <source>
        <dbReference type="ARBA" id="ARBA00013185"/>
    </source>
</evidence>
<dbReference type="InterPro" id="IPR014718">
    <property type="entry name" value="GH-type_carb-bd"/>
</dbReference>
<dbReference type="EMBL" id="JBHUDG010000004">
    <property type="protein sequence ID" value="MFD1629233.1"/>
    <property type="molecule type" value="Genomic_DNA"/>
</dbReference>
<dbReference type="SUPFAM" id="SSF74650">
    <property type="entry name" value="Galactose mutarotase-like"/>
    <property type="match status" value="1"/>
</dbReference>
<evidence type="ECO:0000313" key="13">
    <source>
        <dbReference type="Proteomes" id="UP001597118"/>
    </source>
</evidence>
<accession>A0ABW4I928</accession>
<dbReference type="PROSITE" id="PS00545">
    <property type="entry name" value="ALDOSE_1_EPIMERASE"/>
    <property type="match status" value="1"/>
</dbReference>
<evidence type="ECO:0000256" key="4">
    <source>
        <dbReference type="ARBA" id="ARBA00006206"/>
    </source>
</evidence>
<evidence type="ECO:0000256" key="3">
    <source>
        <dbReference type="ARBA" id="ARBA00005028"/>
    </source>
</evidence>
<gene>
    <name evidence="12" type="ORF">ACFSAH_05045</name>
</gene>
<dbReference type="InterPro" id="IPR018052">
    <property type="entry name" value="Ald1_epimerase_CS"/>
</dbReference>
<comment type="cofactor">
    <cofactor evidence="2">
        <name>Ca(2+)</name>
        <dbReference type="ChEBI" id="CHEBI:29108"/>
    </cofactor>
</comment>
<reference evidence="13" key="1">
    <citation type="journal article" date="2019" name="Int. J. Syst. Evol. Microbiol.">
        <title>The Global Catalogue of Microorganisms (GCM) 10K type strain sequencing project: providing services to taxonomists for standard genome sequencing and annotation.</title>
        <authorList>
            <consortium name="The Broad Institute Genomics Platform"/>
            <consortium name="The Broad Institute Genome Sequencing Center for Infectious Disease"/>
            <person name="Wu L."/>
            <person name="Ma J."/>
        </authorList>
    </citation>
    <scope>NUCLEOTIDE SEQUENCE [LARGE SCALE GENOMIC DNA]</scope>
    <source>
        <strain evidence="13">CCUG 53762</strain>
    </source>
</reference>
<dbReference type="Proteomes" id="UP001597118">
    <property type="component" value="Unassembled WGS sequence"/>
</dbReference>
<evidence type="ECO:0000256" key="11">
    <source>
        <dbReference type="PIRNR" id="PIRNR005096"/>
    </source>
</evidence>
<comment type="similarity">
    <text evidence="4 11">Belongs to the aldose epimerase family.</text>
</comment>
<organism evidence="12 13">
    <name type="scientific">Pseudopedobacter beijingensis</name>
    <dbReference type="NCBI Taxonomy" id="1207056"/>
    <lineage>
        <taxon>Bacteria</taxon>
        <taxon>Pseudomonadati</taxon>
        <taxon>Bacteroidota</taxon>
        <taxon>Sphingobacteriia</taxon>
        <taxon>Sphingobacteriales</taxon>
        <taxon>Sphingobacteriaceae</taxon>
        <taxon>Pseudopedobacter</taxon>
    </lineage>
</organism>
<proteinExistence type="inferred from homology"/>
<comment type="catalytic activity">
    <reaction evidence="1 11">
        <text>alpha-D-glucose = beta-D-glucose</text>
        <dbReference type="Rhea" id="RHEA:10264"/>
        <dbReference type="ChEBI" id="CHEBI:15903"/>
        <dbReference type="ChEBI" id="CHEBI:17925"/>
        <dbReference type="EC" id="5.1.3.3"/>
    </reaction>
</comment>
<dbReference type="CDD" id="cd09019">
    <property type="entry name" value="galactose_mutarotase_like"/>
    <property type="match status" value="1"/>
</dbReference>
<dbReference type="PANTHER" id="PTHR10091">
    <property type="entry name" value="ALDOSE-1-EPIMERASE"/>
    <property type="match status" value="1"/>
</dbReference>
<evidence type="ECO:0000256" key="5">
    <source>
        <dbReference type="ARBA" id="ARBA00011245"/>
    </source>
</evidence>
<evidence type="ECO:0000256" key="1">
    <source>
        <dbReference type="ARBA" id="ARBA00001614"/>
    </source>
</evidence>
<sequence>MRDLNSVRNFFVPLDYKDSCHFIVLENKARTQIGISDYGARITHFVVNTEEDPVDIVLGFDKLEDYFNAKEKYHGVSVGPYANRIANGKFNLNGKEYTLIQNNGTNCLHGGNIGFHNRFWNVEEQTKNAVTLSLLTEEGEEGFPGGLTVKVKYTLGEDNDLTIEYFAESKYDTPLNLTNHAYFNLNGAEKNNITDHLIKINAHKFAVVDGDCIPTGELREVSKTPFDFREEKAISRDINAEDEQLTIGKGYDHSFHFKDDNNADLIFVASAKGDISGIALEVYTTEPAMQFYTGNYLGSGDVGKGKVTYKDRSGFCFETQHHPDSPNRLEFPSTILKAGDKFYSKTIYKVVLR</sequence>
<keyword evidence="13" id="KW-1185">Reference proteome</keyword>
<evidence type="ECO:0000256" key="8">
    <source>
        <dbReference type="ARBA" id="ARBA00022837"/>
    </source>
</evidence>
<evidence type="ECO:0000313" key="12">
    <source>
        <dbReference type="EMBL" id="MFD1629233.1"/>
    </source>
</evidence>
<keyword evidence="8" id="KW-0106">Calcium</keyword>
<dbReference type="InterPro" id="IPR011013">
    <property type="entry name" value="Gal_mutarotase_sf_dom"/>
</dbReference>
<dbReference type="Pfam" id="PF01263">
    <property type="entry name" value="Aldose_epim"/>
    <property type="match status" value="1"/>
</dbReference>
<dbReference type="EC" id="5.1.3.3" evidence="6 11"/>
<dbReference type="PANTHER" id="PTHR10091:SF0">
    <property type="entry name" value="GALACTOSE MUTAROTASE"/>
    <property type="match status" value="1"/>
</dbReference>
<evidence type="ECO:0000256" key="7">
    <source>
        <dbReference type="ARBA" id="ARBA00014165"/>
    </source>
</evidence>
<dbReference type="RefSeq" id="WP_379661614.1">
    <property type="nucleotide sequence ID" value="NZ_JBHUDG010000004.1"/>
</dbReference>
<comment type="caution">
    <text evidence="12">The sequence shown here is derived from an EMBL/GenBank/DDBJ whole genome shotgun (WGS) entry which is preliminary data.</text>
</comment>
<name>A0ABW4I928_9SPHI</name>
<protein>
    <recommendedName>
        <fullName evidence="7 11">Aldose 1-epimerase</fullName>
        <ecNumber evidence="6 11">5.1.3.3</ecNumber>
    </recommendedName>
</protein>
<dbReference type="InterPro" id="IPR047215">
    <property type="entry name" value="Galactose_mutarotase-like"/>
</dbReference>
<dbReference type="InterPro" id="IPR015443">
    <property type="entry name" value="Aldose_1-epimerase"/>
</dbReference>
<dbReference type="InterPro" id="IPR008183">
    <property type="entry name" value="Aldose_1/G6P_1-epimerase"/>
</dbReference>
<dbReference type="Gene3D" id="2.70.98.10">
    <property type="match status" value="1"/>
</dbReference>
<comment type="pathway">
    <text evidence="3 11">Carbohydrate metabolism; hexose metabolism.</text>
</comment>